<reference evidence="2 3" key="1">
    <citation type="journal article" date="2016" name="Nat. Commun.">
        <title>Thousands of microbial genomes shed light on interconnected biogeochemical processes in an aquifer system.</title>
        <authorList>
            <person name="Anantharaman K."/>
            <person name="Brown C.T."/>
            <person name="Hug L.A."/>
            <person name="Sharon I."/>
            <person name="Castelle C.J."/>
            <person name="Probst A.J."/>
            <person name="Thomas B.C."/>
            <person name="Singh A."/>
            <person name="Wilkins M.J."/>
            <person name="Karaoz U."/>
            <person name="Brodie E.L."/>
            <person name="Williams K.H."/>
            <person name="Hubbard S.S."/>
            <person name="Banfield J.F."/>
        </authorList>
    </citation>
    <scope>NUCLEOTIDE SEQUENCE [LARGE SCALE GENOMIC DNA]</scope>
</reference>
<dbReference type="AlphaFoldDB" id="A0A1G2DLZ4"/>
<dbReference type="EMBL" id="MHLR01000025">
    <property type="protein sequence ID" value="OGZ14667.1"/>
    <property type="molecule type" value="Genomic_DNA"/>
</dbReference>
<accession>A0A1G2DLZ4</accession>
<keyword evidence="1" id="KW-0812">Transmembrane</keyword>
<dbReference type="Gene3D" id="1.20.1280.290">
    <property type="match status" value="1"/>
</dbReference>
<proteinExistence type="predicted"/>
<protein>
    <submittedName>
        <fullName evidence="2">Uncharacterized protein</fullName>
    </submittedName>
</protein>
<evidence type="ECO:0000256" key="1">
    <source>
        <dbReference type="SAM" id="Phobius"/>
    </source>
</evidence>
<evidence type="ECO:0000313" key="3">
    <source>
        <dbReference type="Proteomes" id="UP000177573"/>
    </source>
</evidence>
<sequence length="100" mass="11263">MTYEELLVPVTNFAALALGLSFWLQTWKIFRSKSVGDLSLPMLVIFLFVCVAFFAYSAHRDEIPFMIANGMGAPASFLNLVGYFLYRKRGKQEKSQNASA</sequence>
<dbReference type="STRING" id="1798667.A3J08_01120"/>
<keyword evidence="1" id="KW-1133">Transmembrane helix</keyword>
<feature type="transmembrane region" description="Helical" evidence="1">
    <location>
        <begin position="38"/>
        <end position="57"/>
    </location>
</feature>
<dbReference type="Pfam" id="PF03083">
    <property type="entry name" value="MtN3_slv"/>
    <property type="match status" value="1"/>
</dbReference>
<dbReference type="Proteomes" id="UP000177573">
    <property type="component" value="Unassembled WGS sequence"/>
</dbReference>
<feature type="transmembrane region" description="Helical" evidence="1">
    <location>
        <begin position="6"/>
        <end position="26"/>
    </location>
</feature>
<evidence type="ECO:0000313" key="2">
    <source>
        <dbReference type="EMBL" id="OGZ14667.1"/>
    </source>
</evidence>
<dbReference type="InterPro" id="IPR004316">
    <property type="entry name" value="SWEET_rpt"/>
</dbReference>
<name>A0A1G2DLZ4_9BACT</name>
<keyword evidence="1" id="KW-0472">Membrane</keyword>
<dbReference type="GO" id="GO:0016020">
    <property type="term" value="C:membrane"/>
    <property type="evidence" value="ECO:0007669"/>
    <property type="project" value="InterPro"/>
</dbReference>
<gene>
    <name evidence="2" type="ORF">A3J08_01120</name>
</gene>
<feature type="transmembrane region" description="Helical" evidence="1">
    <location>
        <begin position="63"/>
        <end position="86"/>
    </location>
</feature>
<comment type="caution">
    <text evidence="2">The sequence shown here is derived from an EMBL/GenBank/DDBJ whole genome shotgun (WGS) entry which is preliminary data.</text>
</comment>
<organism evidence="2 3">
    <name type="scientific">Candidatus Lloydbacteria bacterium RIFCSPLOWO2_02_FULL_51_11</name>
    <dbReference type="NCBI Taxonomy" id="1798667"/>
    <lineage>
        <taxon>Bacteria</taxon>
        <taxon>Candidatus Lloydiibacteriota</taxon>
    </lineage>
</organism>